<gene>
    <name evidence="9" type="primary">Aste57867_25278</name>
    <name evidence="8" type="ORF">As57867_025200</name>
    <name evidence="9" type="ORF">ASTE57867_25278</name>
</gene>
<dbReference type="SUPFAM" id="SSF48317">
    <property type="entry name" value="Acid phosphatase/Vanadium-dependent haloperoxidase"/>
    <property type="match status" value="1"/>
</dbReference>
<dbReference type="Gene3D" id="1.20.144.10">
    <property type="entry name" value="Phosphatidic acid phosphatase type 2/haloperoxidase"/>
    <property type="match status" value="1"/>
</dbReference>
<dbReference type="SMART" id="SM00014">
    <property type="entry name" value="acidPPc"/>
    <property type="match status" value="1"/>
</dbReference>
<keyword evidence="5 6" id="KW-0472">Membrane</keyword>
<evidence type="ECO:0000256" key="2">
    <source>
        <dbReference type="ARBA" id="ARBA00008816"/>
    </source>
</evidence>
<dbReference type="GO" id="GO:0006644">
    <property type="term" value="P:phospholipid metabolic process"/>
    <property type="evidence" value="ECO:0007669"/>
    <property type="project" value="InterPro"/>
</dbReference>
<dbReference type="Pfam" id="PF01569">
    <property type="entry name" value="PAP2"/>
    <property type="match status" value="1"/>
</dbReference>
<evidence type="ECO:0000313" key="9">
    <source>
        <dbReference type="EMBL" id="VFU01904.1"/>
    </source>
</evidence>
<evidence type="ECO:0000256" key="1">
    <source>
        <dbReference type="ARBA" id="ARBA00004141"/>
    </source>
</evidence>
<protein>
    <submittedName>
        <fullName evidence="9">Aste57867_25278 protein</fullName>
    </submittedName>
</protein>
<name>A0A485LV53_9STRA</name>
<comment type="subcellular location">
    <subcellularLocation>
        <location evidence="1">Membrane</location>
        <topology evidence="1">Multi-pass membrane protein</topology>
    </subcellularLocation>
</comment>
<dbReference type="EMBL" id="CAADRA010007537">
    <property type="protein sequence ID" value="VFU01904.1"/>
    <property type="molecule type" value="Genomic_DNA"/>
</dbReference>
<feature type="transmembrane region" description="Helical" evidence="6">
    <location>
        <begin position="234"/>
        <end position="254"/>
    </location>
</feature>
<evidence type="ECO:0000256" key="5">
    <source>
        <dbReference type="ARBA" id="ARBA00023136"/>
    </source>
</evidence>
<evidence type="ECO:0000256" key="3">
    <source>
        <dbReference type="ARBA" id="ARBA00022692"/>
    </source>
</evidence>
<dbReference type="GO" id="GO:0046839">
    <property type="term" value="P:phospholipid dephosphorylation"/>
    <property type="evidence" value="ECO:0007669"/>
    <property type="project" value="TreeGrafter"/>
</dbReference>
<dbReference type="OrthoDB" id="10030083at2759"/>
<reference evidence="8" key="2">
    <citation type="submission" date="2019-06" db="EMBL/GenBank/DDBJ databases">
        <title>Genomics analysis of Aphanomyces spp. identifies a new class of oomycete effector associated with host adaptation.</title>
        <authorList>
            <person name="Gaulin E."/>
        </authorList>
    </citation>
    <scope>NUCLEOTIDE SEQUENCE</scope>
    <source>
        <strain evidence="8">CBS 578.67</strain>
    </source>
</reference>
<dbReference type="PANTHER" id="PTHR10165">
    <property type="entry name" value="LIPID PHOSPHATE PHOSPHATASE"/>
    <property type="match status" value="1"/>
</dbReference>
<dbReference type="PANTHER" id="PTHR10165:SF35">
    <property type="entry name" value="RE23632P"/>
    <property type="match status" value="1"/>
</dbReference>
<dbReference type="GO" id="GO:0016020">
    <property type="term" value="C:membrane"/>
    <property type="evidence" value="ECO:0007669"/>
    <property type="project" value="UniProtKB-SubCell"/>
</dbReference>
<keyword evidence="4 6" id="KW-1133">Transmembrane helix</keyword>
<keyword evidence="10" id="KW-1185">Reference proteome</keyword>
<keyword evidence="3 6" id="KW-0812">Transmembrane</keyword>
<dbReference type="Proteomes" id="UP000332933">
    <property type="component" value="Unassembled WGS sequence"/>
</dbReference>
<dbReference type="CDD" id="cd03390">
    <property type="entry name" value="PAP2_containing_1_like"/>
    <property type="match status" value="1"/>
</dbReference>
<sequence length="293" mass="32604">MTTSFADKVRRLRGWEFLISVIAIVCAFTLTTSSRLHIRPIPRVVVQVDATTTIYARDPSIDLKKGAEQVPLWAAVVIYYATPLVVHVVVQWCKPIAHDSRDFFLAIVQSTALTQLATNIAKVMAGRFRPSFYDMCGWDTTVVWNGVDNLCRDAKGEAEARKSFPSGHSSGAFSTLFLLTLYLIGRNKLMAESTRAHRGAIESVLFFVALVPTFVALWVAVTRSQDNWHHYSDILAGSVIGIVSAFCAYSLNYGSMFHYKTAGMPRDAINEDKDKIPLHTQDVVELQSPRSAE</sequence>
<evidence type="ECO:0000256" key="4">
    <source>
        <dbReference type="ARBA" id="ARBA00022989"/>
    </source>
</evidence>
<evidence type="ECO:0000313" key="8">
    <source>
        <dbReference type="EMBL" id="KAF0682641.1"/>
    </source>
</evidence>
<dbReference type="EMBL" id="VJMH01007511">
    <property type="protein sequence ID" value="KAF0682641.1"/>
    <property type="molecule type" value="Genomic_DNA"/>
</dbReference>
<proteinExistence type="inferred from homology"/>
<evidence type="ECO:0000313" key="10">
    <source>
        <dbReference type="Proteomes" id="UP000332933"/>
    </source>
</evidence>
<feature type="transmembrane region" description="Helical" evidence="6">
    <location>
        <begin position="102"/>
        <end position="125"/>
    </location>
</feature>
<organism evidence="9 10">
    <name type="scientific">Aphanomyces stellatus</name>
    <dbReference type="NCBI Taxonomy" id="120398"/>
    <lineage>
        <taxon>Eukaryota</taxon>
        <taxon>Sar</taxon>
        <taxon>Stramenopiles</taxon>
        <taxon>Oomycota</taxon>
        <taxon>Saprolegniomycetes</taxon>
        <taxon>Saprolegniales</taxon>
        <taxon>Verrucalvaceae</taxon>
        <taxon>Aphanomyces</taxon>
    </lineage>
</organism>
<feature type="domain" description="Phosphatidic acid phosphatase type 2/haloperoxidase" evidence="7">
    <location>
        <begin position="105"/>
        <end position="249"/>
    </location>
</feature>
<dbReference type="GO" id="GO:0008195">
    <property type="term" value="F:phosphatidate phosphatase activity"/>
    <property type="evidence" value="ECO:0007669"/>
    <property type="project" value="TreeGrafter"/>
</dbReference>
<evidence type="ECO:0000256" key="6">
    <source>
        <dbReference type="SAM" id="Phobius"/>
    </source>
</evidence>
<dbReference type="InterPro" id="IPR043216">
    <property type="entry name" value="PAP-like"/>
</dbReference>
<comment type="similarity">
    <text evidence="2">Belongs to the PA-phosphatase related phosphoesterase family.</text>
</comment>
<dbReference type="AlphaFoldDB" id="A0A485LV53"/>
<dbReference type="InterPro" id="IPR000326">
    <property type="entry name" value="PAP2/HPO"/>
</dbReference>
<feature type="transmembrane region" description="Helical" evidence="6">
    <location>
        <begin position="70"/>
        <end position="90"/>
    </location>
</feature>
<feature type="transmembrane region" description="Helical" evidence="6">
    <location>
        <begin position="167"/>
        <end position="184"/>
    </location>
</feature>
<reference evidence="9 10" key="1">
    <citation type="submission" date="2019-03" db="EMBL/GenBank/DDBJ databases">
        <authorList>
            <person name="Gaulin E."/>
            <person name="Dumas B."/>
        </authorList>
    </citation>
    <scope>NUCLEOTIDE SEQUENCE [LARGE SCALE GENOMIC DNA]</scope>
    <source>
        <strain evidence="9">CBS 568.67</strain>
    </source>
</reference>
<dbReference type="InterPro" id="IPR036938">
    <property type="entry name" value="PAP2/HPO_sf"/>
</dbReference>
<accession>A0A485LV53</accession>
<evidence type="ECO:0000259" key="7">
    <source>
        <dbReference type="SMART" id="SM00014"/>
    </source>
</evidence>
<feature type="transmembrane region" description="Helical" evidence="6">
    <location>
        <begin position="204"/>
        <end position="222"/>
    </location>
</feature>
<feature type="transmembrane region" description="Helical" evidence="6">
    <location>
        <begin position="12"/>
        <end position="30"/>
    </location>
</feature>